<dbReference type="SUPFAM" id="SSF56281">
    <property type="entry name" value="Metallo-hydrolase/oxidoreductase"/>
    <property type="match status" value="1"/>
</dbReference>
<evidence type="ECO:0000256" key="1">
    <source>
        <dbReference type="SAM" id="Phobius"/>
    </source>
</evidence>
<keyword evidence="4" id="KW-1185">Reference proteome</keyword>
<dbReference type="InterPro" id="IPR050855">
    <property type="entry name" value="NDM-1-like"/>
</dbReference>
<evidence type="ECO:0000313" key="3">
    <source>
        <dbReference type="EMBL" id="MFD2245404.1"/>
    </source>
</evidence>
<dbReference type="Proteomes" id="UP001597374">
    <property type="component" value="Unassembled WGS sequence"/>
</dbReference>
<dbReference type="SMART" id="SM00849">
    <property type="entry name" value="Lactamase_B"/>
    <property type="match status" value="1"/>
</dbReference>
<dbReference type="Gene3D" id="3.60.15.10">
    <property type="entry name" value="Ribonuclease Z/Hydroxyacylglutathione hydrolase-like"/>
    <property type="match status" value="1"/>
</dbReference>
<dbReference type="NCBIfam" id="NF033105">
    <property type="entry name" value="bla_subclass_B3"/>
    <property type="match status" value="1"/>
</dbReference>
<evidence type="ECO:0000259" key="2">
    <source>
        <dbReference type="SMART" id="SM00849"/>
    </source>
</evidence>
<feature type="transmembrane region" description="Helical" evidence="1">
    <location>
        <begin position="17"/>
        <end position="37"/>
    </location>
</feature>
<gene>
    <name evidence="3" type="primary">bla</name>
    <name evidence="3" type="ORF">ACFSKP_04005</name>
</gene>
<proteinExistence type="predicted"/>
<protein>
    <submittedName>
        <fullName evidence="3">Subclass B3 metallo-beta-lactamase</fullName>
        <ecNumber evidence="3">3.5.2.6</ecNumber>
    </submittedName>
</protein>
<dbReference type="EC" id="3.5.2.6" evidence="3"/>
<dbReference type="NCBIfam" id="NF012229">
    <property type="entry name" value="bla_class_B_core"/>
    <property type="match status" value="1"/>
</dbReference>
<dbReference type="EMBL" id="JBHUIM010000001">
    <property type="protein sequence ID" value="MFD2245404.1"/>
    <property type="molecule type" value="Genomic_DNA"/>
</dbReference>
<keyword evidence="1" id="KW-0812">Transmembrane</keyword>
<dbReference type="PANTHER" id="PTHR42951">
    <property type="entry name" value="METALLO-BETA-LACTAMASE DOMAIN-CONTAINING"/>
    <property type="match status" value="1"/>
</dbReference>
<name>A0ABW5CTZ5_9BACT</name>
<feature type="transmembrane region" description="Helical" evidence="1">
    <location>
        <begin position="43"/>
        <end position="62"/>
    </location>
</feature>
<dbReference type="InterPro" id="IPR036866">
    <property type="entry name" value="RibonucZ/Hydroxyglut_hydro"/>
</dbReference>
<dbReference type="InterPro" id="IPR001279">
    <property type="entry name" value="Metallo-B-lactamas"/>
</dbReference>
<accession>A0ABW5CTZ5</accession>
<dbReference type="GO" id="GO:0008800">
    <property type="term" value="F:beta-lactamase activity"/>
    <property type="evidence" value="ECO:0007669"/>
    <property type="project" value="UniProtKB-EC"/>
</dbReference>
<sequence length="364" mass="39952">MNTSLSGLLNKNSLPKWTLVGALLAILLVVALSWILSAPGMRIILVLCLTSLSGAVLARFIYAFKSHRSLKHKIWLGFLTLFSALLVFLSIQWKAVSDKGGEIRQEPFRIAGNLYYVGTKEMTSFLLTSSQGHVLIDGGYPGNTEMIIKNIGILGFKITDVKILLNSHAHVDHAGGLAALQEASGAELWISEPDAELIESGGAGKRNIGLMNFLIYTGLAKYPAPHIDHQFKDGTKIVLGPIELTAHITPGHTPGSTTWTFPVTDGNRKLLAVNTSSLTVIPSSLFGEKYDAELQREFKLSFKKLRSIPTDIFLGPHASFFDMAAKLKQRDTVADPVAPFIDREGYSKYIDKSEEKFRKALLDK</sequence>
<keyword evidence="1" id="KW-1133">Transmembrane helix</keyword>
<feature type="transmembrane region" description="Helical" evidence="1">
    <location>
        <begin position="74"/>
        <end position="93"/>
    </location>
</feature>
<dbReference type="RefSeq" id="WP_250429139.1">
    <property type="nucleotide sequence ID" value="NZ_JALPRR010000002.1"/>
</dbReference>
<reference evidence="4" key="1">
    <citation type="journal article" date="2019" name="Int. J. Syst. Evol. Microbiol.">
        <title>The Global Catalogue of Microorganisms (GCM) 10K type strain sequencing project: providing services to taxonomists for standard genome sequencing and annotation.</title>
        <authorList>
            <consortium name="The Broad Institute Genomics Platform"/>
            <consortium name="The Broad Institute Genome Sequencing Center for Infectious Disease"/>
            <person name="Wu L."/>
            <person name="Ma J."/>
        </authorList>
    </citation>
    <scope>NUCLEOTIDE SEQUENCE [LARGE SCALE GENOMIC DNA]</scope>
    <source>
        <strain evidence="4">CGMCC 4.1782</strain>
    </source>
</reference>
<keyword evidence="1" id="KW-0472">Membrane</keyword>
<dbReference type="PANTHER" id="PTHR42951:SF17">
    <property type="entry name" value="METALLO-BETA-LACTAMASE DOMAIN-CONTAINING PROTEIN"/>
    <property type="match status" value="1"/>
</dbReference>
<feature type="domain" description="Metallo-beta-lactamase" evidence="2">
    <location>
        <begin position="121"/>
        <end position="317"/>
    </location>
</feature>
<organism evidence="3 4">
    <name type="scientific">Pontibacter ruber</name>
    <dbReference type="NCBI Taxonomy" id="1343895"/>
    <lineage>
        <taxon>Bacteria</taxon>
        <taxon>Pseudomonadati</taxon>
        <taxon>Bacteroidota</taxon>
        <taxon>Cytophagia</taxon>
        <taxon>Cytophagales</taxon>
        <taxon>Hymenobacteraceae</taxon>
        <taxon>Pontibacter</taxon>
    </lineage>
</organism>
<comment type="caution">
    <text evidence="3">The sequence shown here is derived from an EMBL/GenBank/DDBJ whole genome shotgun (WGS) entry which is preliminary data.</text>
</comment>
<evidence type="ECO:0000313" key="4">
    <source>
        <dbReference type="Proteomes" id="UP001597374"/>
    </source>
</evidence>
<dbReference type="Pfam" id="PF00753">
    <property type="entry name" value="Lactamase_B"/>
    <property type="match status" value="1"/>
</dbReference>
<keyword evidence="3" id="KW-0378">Hydrolase</keyword>